<comment type="cofactor">
    <cofactor evidence="1">
        <name>heme c</name>
        <dbReference type="ChEBI" id="CHEBI:61717"/>
    </cofactor>
</comment>
<feature type="transmembrane region" description="Helical" evidence="8">
    <location>
        <begin position="192"/>
        <end position="215"/>
    </location>
</feature>
<evidence type="ECO:0000256" key="4">
    <source>
        <dbReference type="ARBA" id="ARBA00022617"/>
    </source>
</evidence>
<keyword evidence="3" id="KW-0813">Transport</keyword>
<dbReference type="RefSeq" id="WP_020876693.1">
    <property type="nucleotide sequence ID" value="NZ_ATHJ01000078.1"/>
</dbReference>
<dbReference type="InterPro" id="IPR012286">
    <property type="entry name" value="Tetrahaem_cytochrome"/>
</dbReference>
<dbReference type="GO" id="GO:0030313">
    <property type="term" value="C:cell envelope"/>
    <property type="evidence" value="ECO:0007669"/>
    <property type="project" value="UniProtKB-SubCell"/>
</dbReference>
<evidence type="ECO:0000256" key="5">
    <source>
        <dbReference type="ARBA" id="ARBA00022723"/>
    </source>
</evidence>
<comment type="caution">
    <text evidence="10">The sequence shown here is derived from an EMBL/GenBank/DDBJ whole genome shotgun (WGS) entry which is preliminary data.</text>
</comment>
<proteinExistence type="predicted"/>
<evidence type="ECO:0000256" key="7">
    <source>
        <dbReference type="ARBA" id="ARBA00023004"/>
    </source>
</evidence>
<evidence type="ECO:0000313" key="10">
    <source>
        <dbReference type="EMBL" id="EPR41147.1"/>
    </source>
</evidence>
<name>S7TVS0_DESML</name>
<evidence type="ECO:0000259" key="9">
    <source>
        <dbReference type="Pfam" id="PF14537"/>
    </source>
</evidence>
<dbReference type="Proteomes" id="UP000014977">
    <property type="component" value="Unassembled WGS sequence"/>
</dbReference>
<dbReference type="AlphaFoldDB" id="S7TVS0"/>
<evidence type="ECO:0000256" key="8">
    <source>
        <dbReference type="SAM" id="Phobius"/>
    </source>
</evidence>
<dbReference type="GO" id="GO:0046872">
    <property type="term" value="F:metal ion binding"/>
    <property type="evidence" value="ECO:0007669"/>
    <property type="project" value="UniProtKB-KW"/>
</dbReference>
<dbReference type="STRING" id="897.B2D07_17965"/>
<gene>
    <name evidence="10" type="ORF">dsmv_2262</name>
</gene>
<feature type="domain" description="Tetrahaem cytochrome" evidence="9">
    <location>
        <begin position="103"/>
        <end position="161"/>
    </location>
</feature>
<comment type="subcellular location">
    <subcellularLocation>
        <location evidence="2">Cell envelope</location>
    </subcellularLocation>
</comment>
<keyword evidence="5" id="KW-0479">Metal-binding</keyword>
<dbReference type="EMBL" id="ATHJ01000078">
    <property type="protein sequence ID" value="EPR41147.1"/>
    <property type="molecule type" value="Genomic_DNA"/>
</dbReference>
<keyword evidence="4" id="KW-0349">Heme</keyword>
<dbReference type="eggNOG" id="ENOG502ZK4J">
    <property type="taxonomic scope" value="Bacteria"/>
</dbReference>
<organism evidence="10 11">
    <name type="scientific">Desulfococcus multivorans DSM 2059</name>
    <dbReference type="NCBI Taxonomy" id="1121405"/>
    <lineage>
        <taxon>Bacteria</taxon>
        <taxon>Pseudomonadati</taxon>
        <taxon>Thermodesulfobacteriota</taxon>
        <taxon>Desulfobacteria</taxon>
        <taxon>Desulfobacterales</taxon>
        <taxon>Desulfococcaceae</taxon>
        <taxon>Desulfococcus</taxon>
    </lineage>
</organism>
<keyword evidence="6" id="KW-0249">Electron transport</keyword>
<keyword evidence="8" id="KW-0472">Membrane</keyword>
<keyword evidence="11" id="KW-1185">Reference proteome</keyword>
<evidence type="ECO:0000256" key="2">
    <source>
        <dbReference type="ARBA" id="ARBA00004196"/>
    </source>
</evidence>
<dbReference type="OrthoDB" id="5451788at2"/>
<evidence type="ECO:0000256" key="1">
    <source>
        <dbReference type="ARBA" id="ARBA00001926"/>
    </source>
</evidence>
<dbReference type="Gene3D" id="1.10.1130.10">
    <property type="entry name" value="Flavocytochrome C3, Chain A"/>
    <property type="match status" value="1"/>
</dbReference>
<keyword evidence="7" id="KW-0408">Iron</keyword>
<accession>S7TVS0</accession>
<evidence type="ECO:0000256" key="3">
    <source>
        <dbReference type="ARBA" id="ARBA00022448"/>
    </source>
</evidence>
<sequence length="233" mass="26263">MTDIIRIRSLLIAAGALTLVGVMSISGVAGAAEEVASAIRRYKEHEASTGYYEEYEVLPRRRRPFVEIPGVRRGIFPYSPGAARVRIRNHLADSHQGIKFYANLRCEDCHINETHDIHTTRANLTCRQCHGGEPIAGIEHYFSSMNPIRRHAYVCAKCHEGSSVSFASYIVHQPDPGSMGARKNFPALYYTYWFMLVLLIGTLAFFIPHSFLVGLRELLEKKRTKKNDGDDAH</sequence>
<evidence type="ECO:0000313" key="11">
    <source>
        <dbReference type="Proteomes" id="UP000014977"/>
    </source>
</evidence>
<keyword evidence="8" id="KW-1133">Transmembrane helix</keyword>
<keyword evidence="8" id="KW-0812">Transmembrane</keyword>
<reference evidence="10 11" key="1">
    <citation type="journal article" date="2013" name="Genome Announc.">
        <title>Draft genome sequences for three mercury-methylating, sulfate-reducing bacteria.</title>
        <authorList>
            <person name="Brown S.D."/>
            <person name="Hurt R.A.Jr."/>
            <person name="Gilmour C.C."/>
            <person name="Elias D.A."/>
        </authorList>
    </citation>
    <scope>NUCLEOTIDE SEQUENCE [LARGE SCALE GENOMIC DNA]</scope>
    <source>
        <strain evidence="10 11">DSM 2059</strain>
    </source>
</reference>
<dbReference type="Pfam" id="PF14537">
    <property type="entry name" value="Cytochrom_c3_2"/>
    <property type="match status" value="1"/>
</dbReference>
<evidence type="ECO:0000256" key="6">
    <source>
        <dbReference type="ARBA" id="ARBA00022982"/>
    </source>
</evidence>
<dbReference type="SUPFAM" id="SSF48695">
    <property type="entry name" value="Multiheme cytochromes"/>
    <property type="match status" value="1"/>
</dbReference>
<dbReference type="InterPro" id="IPR036280">
    <property type="entry name" value="Multihaem_cyt_sf"/>
</dbReference>
<protein>
    <recommendedName>
        <fullName evidence="9">Tetrahaem cytochrome domain-containing protein</fullName>
    </recommendedName>
</protein>